<dbReference type="Proteomes" id="UP001214530">
    <property type="component" value="Chromosome"/>
</dbReference>
<reference evidence="4" key="1">
    <citation type="submission" date="2023-03" db="EMBL/GenBank/DDBJ databases">
        <title>Andean soil-derived lignocellulolytic bacterial consortium as a source of novel taxa and putative plastic-active enzymes.</title>
        <authorList>
            <person name="Diaz-Garcia L."/>
            <person name="Chuvochina M."/>
            <person name="Feuerriegel G."/>
            <person name="Bunk B."/>
            <person name="Sproer C."/>
            <person name="Streit W.R."/>
            <person name="Rodriguez L.M."/>
            <person name="Overmann J."/>
            <person name="Jimenez D.J."/>
        </authorList>
    </citation>
    <scope>NUCLEOTIDE SEQUENCE</scope>
    <source>
        <strain evidence="4">MAG 3858</strain>
    </source>
</reference>
<dbReference type="SUPFAM" id="SSF53448">
    <property type="entry name" value="Nucleotide-diphospho-sugar transferases"/>
    <property type="match status" value="1"/>
</dbReference>
<organism evidence="4 5">
    <name type="scientific">Candidatus Pedobacter colombiensis</name>
    <dbReference type="NCBI Taxonomy" id="3121371"/>
    <lineage>
        <taxon>Bacteria</taxon>
        <taxon>Pseudomonadati</taxon>
        <taxon>Bacteroidota</taxon>
        <taxon>Sphingobacteriia</taxon>
        <taxon>Sphingobacteriales</taxon>
        <taxon>Sphingobacteriaceae</taxon>
        <taxon>Pedobacter</taxon>
    </lineage>
</organism>
<dbReference type="GO" id="GO:0009103">
    <property type="term" value="P:lipopolysaccharide biosynthetic process"/>
    <property type="evidence" value="ECO:0007669"/>
    <property type="project" value="UniProtKB-KW"/>
</dbReference>
<dbReference type="InterPro" id="IPR029044">
    <property type="entry name" value="Nucleotide-diphossugar_trans"/>
</dbReference>
<keyword evidence="1 4" id="KW-0808">Transferase</keyword>
<evidence type="ECO:0000313" key="4">
    <source>
        <dbReference type="EMBL" id="WEK19657.1"/>
    </source>
</evidence>
<dbReference type="GO" id="GO:0005829">
    <property type="term" value="C:cytosol"/>
    <property type="evidence" value="ECO:0007669"/>
    <property type="project" value="TreeGrafter"/>
</dbReference>
<dbReference type="EMBL" id="CP119313">
    <property type="protein sequence ID" value="WEK19657.1"/>
    <property type="molecule type" value="Genomic_DNA"/>
</dbReference>
<evidence type="ECO:0000256" key="2">
    <source>
        <dbReference type="ARBA" id="ARBA00022695"/>
    </source>
</evidence>
<dbReference type="AlphaFoldDB" id="A0AAJ5W7W1"/>
<dbReference type="NCBIfam" id="TIGR00466">
    <property type="entry name" value="kdsB"/>
    <property type="match status" value="1"/>
</dbReference>
<protein>
    <submittedName>
        <fullName evidence="4">3-deoxy-manno-octulosonate cytidylyltransferase</fullName>
        <ecNumber evidence="4">2.7.7.38</ecNumber>
    </submittedName>
</protein>
<proteinExistence type="predicted"/>
<dbReference type="PANTHER" id="PTHR42866:SF2">
    <property type="entry name" value="3-DEOXY-MANNO-OCTULOSONATE CYTIDYLYLTRANSFERASE, MITOCHONDRIAL"/>
    <property type="match status" value="1"/>
</dbReference>
<sequence length="255" mass="28623">MRILGVLPARMAATRFPNKPLAIIQGIPMIGHCYLRSKMCDLLDEVYVATCDEEIKDYVEGIGGKAIMTSDVHERATERSAEALLNIEKLTGQKFDIVVMIQGDEPLIYPEMIKEVLQPMIANPIPVSNLIAALPTQQERDNSNNVKVAKDFNGRILYLSREAIPSKQKYNGKIDAFRQLGLIAFTKEALLQFVSLEPTPLEVIESVDMNRFLEHGVPIQSAITNFEADSVDTPEDLVRVDLKMATDRLFTKYKN</sequence>
<dbReference type="NCBIfam" id="NF003952">
    <property type="entry name" value="PRK05450.1-5"/>
    <property type="match status" value="1"/>
</dbReference>
<name>A0AAJ5W7W1_9SPHI</name>
<dbReference type="EC" id="2.7.7.38" evidence="4"/>
<dbReference type="Gene3D" id="3.90.550.10">
    <property type="entry name" value="Spore Coat Polysaccharide Biosynthesis Protein SpsA, Chain A"/>
    <property type="match status" value="1"/>
</dbReference>
<dbReference type="GO" id="GO:0008690">
    <property type="term" value="F:3-deoxy-manno-octulosonate cytidylyltransferase activity"/>
    <property type="evidence" value="ECO:0007669"/>
    <property type="project" value="UniProtKB-EC"/>
</dbReference>
<dbReference type="Pfam" id="PF02348">
    <property type="entry name" value="CTP_transf_3"/>
    <property type="match status" value="1"/>
</dbReference>
<evidence type="ECO:0000256" key="3">
    <source>
        <dbReference type="ARBA" id="ARBA00022985"/>
    </source>
</evidence>
<keyword evidence="3" id="KW-0448">Lipopolysaccharide biosynthesis</keyword>
<keyword evidence="2 4" id="KW-0548">Nucleotidyltransferase</keyword>
<evidence type="ECO:0000313" key="5">
    <source>
        <dbReference type="Proteomes" id="UP001214530"/>
    </source>
</evidence>
<dbReference type="PANTHER" id="PTHR42866">
    <property type="entry name" value="3-DEOXY-MANNO-OCTULOSONATE CYTIDYLYLTRANSFERASE"/>
    <property type="match status" value="1"/>
</dbReference>
<dbReference type="InterPro" id="IPR003329">
    <property type="entry name" value="Cytidylyl_trans"/>
</dbReference>
<evidence type="ECO:0000256" key="1">
    <source>
        <dbReference type="ARBA" id="ARBA00022679"/>
    </source>
</evidence>
<accession>A0AAJ5W7W1</accession>
<dbReference type="NCBIfam" id="NF009905">
    <property type="entry name" value="PRK13368.1"/>
    <property type="match status" value="1"/>
</dbReference>
<dbReference type="CDD" id="cd02517">
    <property type="entry name" value="CMP-KDO-Synthetase"/>
    <property type="match status" value="1"/>
</dbReference>
<dbReference type="InterPro" id="IPR004528">
    <property type="entry name" value="KdsB"/>
</dbReference>
<gene>
    <name evidence="4" type="primary">kdsB</name>
    <name evidence="4" type="ORF">P0Y49_00615</name>
</gene>